<gene>
    <name evidence="2" type="ORF">GCM10009639_18650</name>
</gene>
<organism evidence="2 3">
    <name type="scientific">Kitasatospora putterlickiae</name>
    <dbReference type="NCBI Taxonomy" id="221725"/>
    <lineage>
        <taxon>Bacteria</taxon>
        <taxon>Bacillati</taxon>
        <taxon>Actinomycetota</taxon>
        <taxon>Actinomycetes</taxon>
        <taxon>Kitasatosporales</taxon>
        <taxon>Streptomycetaceae</taxon>
        <taxon>Kitasatospora</taxon>
    </lineage>
</organism>
<dbReference type="SUPFAM" id="SSF47413">
    <property type="entry name" value="lambda repressor-like DNA-binding domains"/>
    <property type="match status" value="1"/>
</dbReference>
<name>A0ABN1XU15_9ACTN</name>
<dbReference type="Pfam" id="PF19054">
    <property type="entry name" value="DUF5753"/>
    <property type="match status" value="1"/>
</dbReference>
<accession>A0ABN1XU15</accession>
<evidence type="ECO:0000259" key="1">
    <source>
        <dbReference type="PROSITE" id="PS50943"/>
    </source>
</evidence>
<dbReference type="EMBL" id="BAAAKJ010000095">
    <property type="protein sequence ID" value="GAA1390221.1"/>
    <property type="molecule type" value="Genomic_DNA"/>
</dbReference>
<evidence type="ECO:0000313" key="2">
    <source>
        <dbReference type="EMBL" id="GAA1390221.1"/>
    </source>
</evidence>
<reference evidence="2 3" key="1">
    <citation type="journal article" date="2019" name="Int. J. Syst. Evol. Microbiol.">
        <title>The Global Catalogue of Microorganisms (GCM) 10K type strain sequencing project: providing services to taxonomists for standard genome sequencing and annotation.</title>
        <authorList>
            <consortium name="The Broad Institute Genomics Platform"/>
            <consortium name="The Broad Institute Genome Sequencing Center for Infectious Disease"/>
            <person name="Wu L."/>
            <person name="Ma J."/>
        </authorList>
    </citation>
    <scope>NUCLEOTIDE SEQUENCE [LARGE SCALE GENOMIC DNA]</scope>
    <source>
        <strain evidence="2 3">JCM 12393</strain>
    </source>
</reference>
<proteinExistence type="predicted"/>
<comment type="caution">
    <text evidence="2">The sequence shown here is derived from an EMBL/GenBank/DDBJ whole genome shotgun (WGS) entry which is preliminary data.</text>
</comment>
<dbReference type="Proteomes" id="UP001499863">
    <property type="component" value="Unassembled WGS sequence"/>
</dbReference>
<dbReference type="PROSITE" id="PS50943">
    <property type="entry name" value="HTH_CROC1"/>
    <property type="match status" value="1"/>
</dbReference>
<dbReference type="RefSeq" id="WP_344331185.1">
    <property type="nucleotide sequence ID" value="NZ_BAAAKJ010000095.1"/>
</dbReference>
<feature type="domain" description="HTH cro/C1-type" evidence="1">
    <location>
        <begin position="17"/>
        <end position="70"/>
    </location>
</feature>
<dbReference type="InterPro" id="IPR010982">
    <property type="entry name" value="Lambda_DNA-bd_dom_sf"/>
</dbReference>
<keyword evidence="3" id="KW-1185">Reference proteome</keyword>
<evidence type="ECO:0000313" key="3">
    <source>
        <dbReference type="Proteomes" id="UP001499863"/>
    </source>
</evidence>
<dbReference type="Pfam" id="PF13560">
    <property type="entry name" value="HTH_31"/>
    <property type="match status" value="1"/>
</dbReference>
<dbReference type="InterPro" id="IPR001387">
    <property type="entry name" value="Cro/C1-type_HTH"/>
</dbReference>
<dbReference type="InterPro" id="IPR043917">
    <property type="entry name" value="DUF5753"/>
</dbReference>
<dbReference type="SMART" id="SM00530">
    <property type="entry name" value="HTH_XRE"/>
    <property type="match status" value="1"/>
</dbReference>
<dbReference type="CDD" id="cd00093">
    <property type="entry name" value="HTH_XRE"/>
    <property type="match status" value="1"/>
</dbReference>
<protein>
    <submittedName>
        <fullName evidence="2">Helix-turn-helix transcriptional regulator</fullName>
    </submittedName>
</protein>
<sequence length="284" mass="31671">MSSPTVLRRRLGGELGKLRAQRDLSAKDVAAALGWSASKLSRIESGLVSLQERDAAKLLSHYGITSPEEVKQFLKLTRQSRQQGWWHAYGDALPDWFRAYVGFESDATKIVTYQCELVPGLLQTESYARHVIRAMNPTESTSEVERRVALRMDRQQILDRRDPPQLWAIIGEAVIRRPVGGGPDMAEQLTHLATMAHERPNITIQVLPFSAGAHAAMGASFSVLSFSDIPGSVAYSEATTSSTYSERPSEVTRHENAFLRLMASSVQPEKSITWLRQVAEEYDE</sequence>
<dbReference type="Gene3D" id="1.10.260.40">
    <property type="entry name" value="lambda repressor-like DNA-binding domains"/>
    <property type="match status" value="1"/>
</dbReference>